<sequence length="248" mass="27425">MIHTSLFKKTFTTFCCSALLISGVTLSATSIQASELTNEEEIYLNELGFNKESEVYKLLLAIEQLPPEEQDAEEIAKWLSNESGLTITAEGEYLNFGLVSGDESVEQLDVSEVQNPYIVSRSYSFTEIAACVGALGGLVPVTKILKINKVLKSLGGAAKVMEQVLTNYKYYRKNKGYSQSKALNQALEDFSVGSKLSSGSKQLLLDFFNINVIIGSCGPLISYNNDKQNLKNEDENYFFNENALKKFA</sequence>
<dbReference type="EMBL" id="JBEPSB010000044">
    <property type="protein sequence ID" value="MET4563484.1"/>
    <property type="molecule type" value="Genomic_DNA"/>
</dbReference>
<keyword evidence="1" id="KW-0732">Signal</keyword>
<proteinExistence type="predicted"/>
<protein>
    <submittedName>
        <fullName evidence="2">Uncharacterized protein</fullName>
    </submittedName>
</protein>
<reference evidence="2 3" key="1">
    <citation type="submission" date="2024-06" db="EMBL/GenBank/DDBJ databases">
        <title>Sorghum-associated microbial communities from plants grown in Nebraska, USA.</title>
        <authorList>
            <person name="Schachtman D."/>
        </authorList>
    </citation>
    <scope>NUCLEOTIDE SEQUENCE [LARGE SCALE GENOMIC DNA]</scope>
    <source>
        <strain evidence="2 3">736</strain>
    </source>
</reference>
<comment type="caution">
    <text evidence="2">The sequence shown here is derived from an EMBL/GenBank/DDBJ whole genome shotgun (WGS) entry which is preliminary data.</text>
</comment>
<dbReference type="Proteomes" id="UP001549363">
    <property type="component" value="Unassembled WGS sequence"/>
</dbReference>
<feature type="signal peptide" evidence="1">
    <location>
        <begin position="1"/>
        <end position="33"/>
    </location>
</feature>
<feature type="chain" id="PRO_5047458308" evidence="1">
    <location>
        <begin position="34"/>
        <end position="248"/>
    </location>
</feature>
<evidence type="ECO:0000313" key="3">
    <source>
        <dbReference type="Proteomes" id="UP001549363"/>
    </source>
</evidence>
<evidence type="ECO:0000256" key="1">
    <source>
        <dbReference type="SAM" id="SignalP"/>
    </source>
</evidence>
<evidence type="ECO:0000313" key="2">
    <source>
        <dbReference type="EMBL" id="MET4563484.1"/>
    </source>
</evidence>
<accession>A0ABV2PRR3</accession>
<keyword evidence="3" id="KW-1185">Reference proteome</keyword>
<dbReference type="RefSeq" id="WP_354473297.1">
    <property type="nucleotide sequence ID" value="NZ_JBEPSB010000044.1"/>
</dbReference>
<name>A0ABV2PRR3_9BACI</name>
<gene>
    <name evidence="2" type="ORF">ABIA69_004697</name>
</gene>
<organism evidence="2 3">
    <name type="scientific">Lysinibacillus parviboronicapiens</name>
    <dbReference type="NCBI Taxonomy" id="436516"/>
    <lineage>
        <taxon>Bacteria</taxon>
        <taxon>Bacillati</taxon>
        <taxon>Bacillota</taxon>
        <taxon>Bacilli</taxon>
        <taxon>Bacillales</taxon>
        <taxon>Bacillaceae</taxon>
        <taxon>Lysinibacillus</taxon>
    </lineage>
</organism>